<keyword evidence="4" id="KW-0479">Metal-binding</keyword>
<keyword evidence="9" id="KW-0379">Hydroxylation</keyword>
<reference evidence="12" key="2">
    <citation type="submission" date="2025-08" db="UniProtKB">
        <authorList>
            <consortium name="Ensembl"/>
        </authorList>
    </citation>
    <scope>IDENTIFICATION</scope>
</reference>
<feature type="compositionally biased region" description="Pro residues" evidence="10">
    <location>
        <begin position="16"/>
        <end position="34"/>
    </location>
</feature>
<dbReference type="SMART" id="SM00038">
    <property type="entry name" value="COLFI"/>
    <property type="match status" value="1"/>
</dbReference>
<sequence>MGSPGSRGTSGDIGPQGPPGDAGPPGPPGTPGPPTAGADMFGFSSSFNYDYGEDQDGPPPPPEFNGDESAPPQPPPESNWIDSGPHPPPEFNDDEARPNNASTVLGADQSVQTTLKSLSGNLQNMKCPDGSQANPAKTCQDIKQCHPLKKTGDYWLDPNQGSTKDVIKVFCNMETGETCISAHPISASIPRKTWWTKSTPTASKPVWFGANMNGGTKFSYGNKEELPNAVTIQIRLIRLLSKEGVQNVTYHCKNSVAVNDGATGNLKKALILKGSNGQEVKVQGNSRLRYTVLEDGCSKSNGDWGKTVIEYRTQTPARLPIVDLAPMDIGKEDQEFGLDIGPVCFS</sequence>
<evidence type="ECO:0000256" key="2">
    <source>
        <dbReference type="ARBA" id="ARBA00022525"/>
    </source>
</evidence>
<dbReference type="Ensembl" id="ENSOMYT00000158601.1">
    <property type="protein sequence ID" value="ENSOMYP00000139323.1"/>
    <property type="gene ID" value="ENSOMYG00000058069.1"/>
</dbReference>
<evidence type="ECO:0000256" key="8">
    <source>
        <dbReference type="ARBA" id="ARBA00023157"/>
    </source>
</evidence>
<name>A0A8K9XYP0_ONCMY</name>
<dbReference type="PROSITE" id="PS51461">
    <property type="entry name" value="NC1_FIB"/>
    <property type="match status" value="1"/>
</dbReference>
<dbReference type="GO" id="GO:0046872">
    <property type="term" value="F:metal ion binding"/>
    <property type="evidence" value="ECO:0007669"/>
    <property type="project" value="UniProtKB-KW"/>
</dbReference>
<keyword evidence="2" id="KW-0964">Secreted</keyword>
<evidence type="ECO:0000256" key="4">
    <source>
        <dbReference type="ARBA" id="ARBA00022723"/>
    </source>
</evidence>
<keyword evidence="7" id="KW-0176">Collagen</keyword>
<keyword evidence="8" id="KW-1015">Disulfide bond</keyword>
<keyword evidence="6" id="KW-0106">Calcium</keyword>
<dbReference type="Pfam" id="PF01410">
    <property type="entry name" value="COLFI"/>
    <property type="match status" value="1"/>
</dbReference>
<evidence type="ECO:0000256" key="5">
    <source>
        <dbReference type="ARBA" id="ARBA00022737"/>
    </source>
</evidence>
<evidence type="ECO:0000256" key="1">
    <source>
        <dbReference type="ARBA" id="ARBA00004613"/>
    </source>
</evidence>
<dbReference type="FunFam" id="2.60.120.1000:FF:000001">
    <property type="entry name" value="Collagen alpha-1 type I chain"/>
    <property type="match status" value="1"/>
</dbReference>
<evidence type="ECO:0000256" key="6">
    <source>
        <dbReference type="ARBA" id="ARBA00022837"/>
    </source>
</evidence>
<evidence type="ECO:0000256" key="9">
    <source>
        <dbReference type="ARBA" id="ARBA00023278"/>
    </source>
</evidence>
<evidence type="ECO:0000313" key="13">
    <source>
        <dbReference type="Proteomes" id="UP000694395"/>
    </source>
</evidence>
<protein>
    <recommendedName>
        <fullName evidence="11">Fibrillar collagen NC1 domain-containing protein</fullName>
    </recommendedName>
</protein>
<keyword evidence="13" id="KW-1185">Reference proteome</keyword>
<accession>A0A8K9XYP0</accession>
<keyword evidence="3" id="KW-0272">Extracellular matrix</keyword>
<feature type="compositionally biased region" description="Polar residues" evidence="10">
    <location>
        <begin position="99"/>
        <end position="110"/>
    </location>
</feature>
<dbReference type="InterPro" id="IPR000885">
    <property type="entry name" value="Fib_collagen_C"/>
</dbReference>
<dbReference type="GO" id="GO:0005581">
    <property type="term" value="C:collagen trimer"/>
    <property type="evidence" value="ECO:0007669"/>
    <property type="project" value="UniProtKB-KW"/>
</dbReference>
<dbReference type="GO" id="GO:0005576">
    <property type="term" value="C:extracellular region"/>
    <property type="evidence" value="ECO:0007669"/>
    <property type="project" value="UniProtKB-SubCell"/>
</dbReference>
<evidence type="ECO:0000256" key="3">
    <source>
        <dbReference type="ARBA" id="ARBA00022530"/>
    </source>
</evidence>
<organism evidence="12 13">
    <name type="scientific">Oncorhynchus mykiss</name>
    <name type="common">Rainbow trout</name>
    <name type="synonym">Salmo gairdneri</name>
    <dbReference type="NCBI Taxonomy" id="8022"/>
    <lineage>
        <taxon>Eukaryota</taxon>
        <taxon>Metazoa</taxon>
        <taxon>Chordata</taxon>
        <taxon>Craniata</taxon>
        <taxon>Vertebrata</taxon>
        <taxon>Euteleostomi</taxon>
        <taxon>Actinopterygii</taxon>
        <taxon>Neopterygii</taxon>
        <taxon>Teleostei</taxon>
        <taxon>Protacanthopterygii</taxon>
        <taxon>Salmoniformes</taxon>
        <taxon>Salmonidae</taxon>
        <taxon>Salmoninae</taxon>
        <taxon>Oncorhynchus</taxon>
    </lineage>
</organism>
<evidence type="ECO:0000259" key="11">
    <source>
        <dbReference type="PROSITE" id="PS51461"/>
    </source>
</evidence>
<dbReference type="AlphaFoldDB" id="A0A8K9XYP0"/>
<feature type="domain" description="Fibrillar collagen NC1" evidence="11">
    <location>
        <begin position="109"/>
        <end position="346"/>
    </location>
</feature>
<evidence type="ECO:0000256" key="7">
    <source>
        <dbReference type="ARBA" id="ARBA00023119"/>
    </source>
</evidence>
<keyword evidence="5" id="KW-0677">Repeat</keyword>
<evidence type="ECO:0000256" key="10">
    <source>
        <dbReference type="SAM" id="MobiDB-lite"/>
    </source>
</evidence>
<dbReference type="GO" id="GO:0005201">
    <property type="term" value="F:extracellular matrix structural constituent"/>
    <property type="evidence" value="ECO:0007669"/>
    <property type="project" value="InterPro"/>
</dbReference>
<dbReference type="Gene3D" id="2.60.120.1000">
    <property type="match status" value="1"/>
</dbReference>
<reference evidence="12" key="3">
    <citation type="submission" date="2025-09" db="UniProtKB">
        <authorList>
            <consortium name="Ensembl"/>
        </authorList>
    </citation>
    <scope>IDENTIFICATION</scope>
</reference>
<evidence type="ECO:0000313" key="12">
    <source>
        <dbReference type="Ensembl" id="ENSOMYP00000139323.1"/>
    </source>
</evidence>
<feature type="region of interest" description="Disordered" evidence="10">
    <location>
        <begin position="1"/>
        <end position="110"/>
    </location>
</feature>
<dbReference type="Proteomes" id="UP000694395">
    <property type="component" value="Chromosome 18"/>
</dbReference>
<comment type="subcellular location">
    <subcellularLocation>
        <location evidence="1">Secreted</location>
    </subcellularLocation>
</comment>
<dbReference type="NCBIfam" id="NF040941">
    <property type="entry name" value="GGGWT_bact"/>
    <property type="match status" value="1"/>
</dbReference>
<proteinExistence type="predicted"/>
<dbReference type="GeneTree" id="ENSGT00940000155675"/>
<reference evidence="12" key="1">
    <citation type="submission" date="2020-07" db="EMBL/GenBank/DDBJ databases">
        <title>A long reads based de novo assembly of the rainbow trout Arlee double haploid line genome.</title>
        <authorList>
            <person name="Gao G."/>
            <person name="Palti Y."/>
        </authorList>
    </citation>
    <scope>NUCLEOTIDE SEQUENCE [LARGE SCALE GENOMIC DNA]</scope>
</reference>